<dbReference type="PANTHER" id="PTHR10578">
    <property type="entry name" value="S -2-HYDROXY-ACID OXIDASE-RELATED"/>
    <property type="match status" value="1"/>
</dbReference>
<keyword evidence="6" id="KW-0732">Signal</keyword>
<evidence type="ECO:0000313" key="8">
    <source>
        <dbReference type="EMBL" id="KZL75521.1"/>
    </source>
</evidence>
<dbReference type="PROSITE" id="PS51349">
    <property type="entry name" value="FMN_HYDROXY_ACID_DH_2"/>
    <property type="match status" value="1"/>
</dbReference>
<feature type="binding site" evidence="5">
    <location>
        <position position="152"/>
    </location>
    <ligand>
        <name>glyoxylate</name>
        <dbReference type="ChEBI" id="CHEBI:36655"/>
    </ligand>
</feature>
<dbReference type="STRING" id="708197.A0A166WBF5"/>
<dbReference type="InterPro" id="IPR000262">
    <property type="entry name" value="FMN-dep_DH"/>
</dbReference>
<feature type="chain" id="PRO_5007881769" evidence="6">
    <location>
        <begin position="18"/>
        <end position="341"/>
    </location>
</feature>
<feature type="binding site" evidence="5">
    <location>
        <begin position="268"/>
        <end position="272"/>
    </location>
    <ligand>
        <name>FMN</name>
        <dbReference type="ChEBI" id="CHEBI:58210"/>
    </ligand>
</feature>
<feature type="binding site" evidence="5">
    <location>
        <position position="237"/>
    </location>
    <ligand>
        <name>glyoxylate</name>
        <dbReference type="ChEBI" id="CHEBI:36655"/>
    </ligand>
</feature>
<evidence type="ECO:0000256" key="1">
    <source>
        <dbReference type="ARBA" id="ARBA00001917"/>
    </source>
</evidence>
<dbReference type="InterPro" id="IPR037396">
    <property type="entry name" value="FMN_HAD"/>
</dbReference>
<dbReference type="SUPFAM" id="SSF51395">
    <property type="entry name" value="FMN-linked oxidoreductases"/>
    <property type="match status" value="1"/>
</dbReference>
<feature type="binding site" evidence="5">
    <location>
        <begin position="123"/>
        <end position="125"/>
    </location>
    <ligand>
        <name>FMN</name>
        <dbReference type="ChEBI" id="CHEBI:58210"/>
    </ligand>
</feature>
<accession>A0A166WBF5</accession>
<name>A0A166WBF5_9PEZI</name>
<protein>
    <submittedName>
        <fullName evidence="8">FMN-dependent dehydrogenase</fullName>
    </submittedName>
</protein>
<evidence type="ECO:0000256" key="6">
    <source>
        <dbReference type="SAM" id="SignalP"/>
    </source>
</evidence>
<dbReference type="GO" id="GO:0010181">
    <property type="term" value="F:FMN binding"/>
    <property type="evidence" value="ECO:0007669"/>
    <property type="project" value="InterPro"/>
</dbReference>
<dbReference type="PROSITE" id="PS00557">
    <property type="entry name" value="FMN_HYDROXY_ACID_DH_1"/>
    <property type="match status" value="1"/>
</dbReference>
<comment type="similarity">
    <text evidence="3">Belongs to the FMN-dependent alpha-hydroxy acid dehydrogenase family.</text>
</comment>
<evidence type="ECO:0000256" key="5">
    <source>
        <dbReference type="PIRSR" id="PIRSR000138-2"/>
    </source>
</evidence>
<comment type="cofactor">
    <cofactor evidence="1">
        <name>FMN</name>
        <dbReference type="ChEBI" id="CHEBI:58210"/>
    </cofactor>
</comment>
<evidence type="ECO:0000256" key="4">
    <source>
        <dbReference type="PIRSR" id="PIRSR000138-1"/>
    </source>
</evidence>
<dbReference type="Gene3D" id="3.20.20.70">
    <property type="entry name" value="Aldolase class I"/>
    <property type="match status" value="2"/>
</dbReference>
<feature type="binding site" evidence="5">
    <location>
        <position position="210"/>
    </location>
    <ligand>
        <name>FMN</name>
        <dbReference type="ChEBI" id="CHEBI:58210"/>
    </ligand>
</feature>
<dbReference type="PANTHER" id="PTHR10578:SF140">
    <property type="entry name" value="FMN HYDROXY ACID DEHYDROGENASE DOMAIN-CONTAINING PROTEIN"/>
    <property type="match status" value="1"/>
</dbReference>
<evidence type="ECO:0000313" key="9">
    <source>
        <dbReference type="Proteomes" id="UP000076552"/>
    </source>
</evidence>
<evidence type="ECO:0000259" key="7">
    <source>
        <dbReference type="PROSITE" id="PS51349"/>
    </source>
</evidence>
<dbReference type="Proteomes" id="UP000076552">
    <property type="component" value="Unassembled WGS sequence"/>
</dbReference>
<reference evidence="8 9" key="1">
    <citation type="submission" date="2015-06" db="EMBL/GenBank/DDBJ databases">
        <title>Survival trade-offs in plant roots during colonization by closely related pathogenic and mutualistic fungi.</title>
        <authorList>
            <person name="Hacquard S."/>
            <person name="Kracher B."/>
            <person name="Hiruma K."/>
            <person name="Weinman A."/>
            <person name="Muench P."/>
            <person name="Garrido Oter R."/>
            <person name="Ver Loren van Themaat E."/>
            <person name="Dallerey J.-F."/>
            <person name="Damm U."/>
            <person name="Henrissat B."/>
            <person name="Lespinet O."/>
            <person name="Thon M."/>
            <person name="Kemen E."/>
            <person name="McHardy A.C."/>
            <person name="Schulze-Lefert P."/>
            <person name="O'Connell R.J."/>
        </authorList>
    </citation>
    <scope>NUCLEOTIDE SEQUENCE [LARGE SCALE GENOMIC DNA]</scope>
    <source>
        <strain evidence="8 9">0861</strain>
    </source>
</reference>
<feature type="binding site" evidence="5">
    <location>
        <position position="187"/>
    </location>
    <ligand>
        <name>glyoxylate</name>
        <dbReference type="ChEBI" id="CHEBI:36655"/>
    </ligand>
</feature>
<feature type="domain" description="FMN hydroxy acid dehydrogenase" evidence="7">
    <location>
        <begin position="42"/>
        <end position="341"/>
    </location>
</feature>
<proteinExistence type="inferred from homology"/>
<dbReference type="InterPro" id="IPR013785">
    <property type="entry name" value="Aldolase_TIM"/>
</dbReference>
<dbReference type="EMBL" id="LFIV01000022">
    <property type="protein sequence ID" value="KZL75521.1"/>
    <property type="molecule type" value="Genomic_DNA"/>
</dbReference>
<dbReference type="PIRSF" id="PIRSF000138">
    <property type="entry name" value="Al-hdrx_acd_dh"/>
    <property type="match status" value="1"/>
</dbReference>
<feature type="binding site" evidence="5">
    <location>
        <position position="68"/>
    </location>
    <ligand>
        <name>glyoxylate</name>
        <dbReference type="ChEBI" id="CHEBI:36655"/>
    </ligand>
</feature>
<keyword evidence="5" id="KW-0285">Flavoprotein</keyword>
<feature type="active site" description="Proton acceptor" evidence="4">
    <location>
        <position position="234"/>
    </location>
</feature>
<evidence type="ECO:0000256" key="2">
    <source>
        <dbReference type="ARBA" id="ARBA00023002"/>
    </source>
</evidence>
<feature type="binding site" evidence="5">
    <location>
        <position position="234"/>
    </location>
    <ligand>
        <name>glyoxylate</name>
        <dbReference type="ChEBI" id="CHEBI:36655"/>
    </ligand>
</feature>
<feature type="binding site" evidence="5">
    <location>
        <position position="232"/>
    </location>
    <ligand>
        <name>FMN</name>
        <dbReference type="ChEBI" id="CHEBI:58210"/>
    </ligand>
</feature>
<keyword evidence="2" id="KW-0560">Oxidoreductase</keyword>
<dbReference type="InterPro" id="IPR012133">
    <property type="entry name" value="Alpha-hydoxy_acid_DH_FMN"/>
</dbReference>
<gene>
    <name evidence="8" type="ORF">CT0861_05913</name>
</gene>
<keyword evidence="5" id="KW-0288">FMN</keyword>
<dbReference type="Pfam" id="PF01070">
    <property type="entry name" value="FMN_dh"/>
    <property type="match status" value="2"/>
</dbReference>
<organism evidence="8 9">
    <name type="scientific">Colletotrichum tofieldiae</name>
    <dbReference type="NCBI Taxonomy" id="708197"/>
    <lineage>
        <taxon>Eukaryota</taxon>
        <taxon>Fungi</taxon>
        <taxon>Dikarya</taxon>
        <taxon>Ascomycota</taxon>
        <taxon>Pezizomycotina</taxon>
        <taxon>Sordariomycetes</taxon>
        <taxon>Hypocreomycetidae</taxon>
        <taxon>Glomerellales</taxon>
        <taxon>Glomerellaceae</taxon>
        <taxon>Colletotrichum</taxon>
        <taxon>Colletotrichum spaethianum species complex</taxon>
    </lineage>
</organism>
<sequence length="341" mass="37237">MRAVALMASGFAHNVLAARFFLNEPDTGIEDALPDLKPGELPELSTMVGLPDFEYAARNYLPIRNYTYYRNGAAGEWSYRNNLEVFQRYRFNPRVMVDVTNVESTFSTSILGYNFSAPFFIGPAARGDLGHPLAELNLMRAAAAEDILYILYLAENETETQKILNRIETAGAKAIGFTVDSAADGNRQRASRFDVGSALTNMTSLPIVLKGIMSVEDARAAVEHGVPAIWLSNHGGRQLDGSPSSLEVALDIHETAPEIFTQIEVYADGGVRYGTDILKLLALGVKAVGLSRSFMFANVFGQEGVERAIQILKREIANDAGNLGVPDLKKIDASYVRQPAI</sequence>
<feature type="signal peptide" evidence="6">
    <location>
        <begin position="1"/>
        <end position="17"/>
    </location>
</feature>
<feature type="binding site" evidence="5">
    <location>
        <position position="178"/>
    </location>
    <ligand>
        <name>FMN</name>
        <dbReference type="ChEBI" id="CHEBI:58210"/>
    </ligand>
</feature>
<dbReference type="AlphaFoldDB" id="A0A166WBF5"/>
<dbReference type="InterPro" id="IPR008259">
    <property type="entry name" value="FMN_hydac_DH_AS"/>
</dbReference>
<dbReference type="GO" id="GO:0016491">
    <property type="term" value="F:oxidoreductase activity"/>
    <property type="evidence" value="ECO:0007669"/>
    <property type="project" value="UniProtKB-KW"/>
</dbReference>
<keyword evidence="9" id="KW-1185">Reference proteome</keyword>
<evidence type="ECO:0000256" key="3">
    <source>
        <dbReference type="ARBA" id="ARBA00024042"/>
    </source>
</evidence>
<comment type="caution">
    <text evidence="8">The sequence shown here is derived from an EMBL/GenBank/DDBJ whole genome shotgun (WGS) entry which is preliminary data.</text>
</comment>